<evidence type="ECO:0000256" key="1">
    <source>
        <dbReference type="ARBA" id="ARBA00004429"/>
    </source>
</evidence>
<feature type="transmembrane region" description="Helical" evidence="9">
    <location>
        <begin position="142"/>
        <end position="166"/>
    </location>
</feature>
<protein>
    <submittedName>
        <fullName evidence="12">Amino acid ABC transporter permease</fullName>
    </submittedName>
    <submittedName>
        <fullName evidence="11">Glutamine ABC transporter permease</fullName>
    </submittedName>
</protein>
<evidence type="ECO:0000313" key="14">
    <source>
        <dbReference type="Proteomes" id="UP000279760"/>
    </source>
</evidence>
<evidence type="ECO:0000256" key="2">
    <source>
        <dbReference type="ARBA" id="ARBA00010072"/>
    </source>
</evidence>
<dbReference type="STRING" id="689.VME0621_02681"/>
<accession>A0A2C9PCT9</accession>
<dbReference type="Proteomes" id="UP000197092">
    <property type="component" value="Chromosome 1"/>
</dbReference>
<proteinExistence type="inferred from homology"/>
<dbReference type="PROSITE" id="PS50928">
    <property type="entry name" value="ABC_TM1"/>
    <property type="match status" value="1"/>
</dbReference>
<reference evidence="12 14" key="3">
    <citation type="submission" date="2018-11" db="EMBL/GenBank/DDBJ databases">
        <title>Complete Genome Sequence of Vbrio mediterranei 117-T6: a Potential Pathogen Bacteria Isolated from the Conchocelis of Pyropia.</title>
        <authorList>
            <person name="Liu Q."/>
        </authorList>
    </citation>
    <scope>NUCLEOTIDE SEQUENCE [LARGE SCALE GENOMIC DNA]</scope>
    <source>
        <strain evidence="12 14">117-T6</strain>
    </source>
</reference>
<evidence type="ECO:0000313" key="11">
    <source>
        <dbReference type="EMBL" id="ASI90503.1"/>
    </source>
</evidence>
<reference evidence="11" key="2">
    <citation type="journal article" date="2018" name="BMC Genomics">
        <title>Comparative genomic analysis reveals the evolution and environmental adaptation strategies of vibrios.</title>
        <authorList>
            <person name="Lin H."/>
            <person name="Yu M."/>
            <person name="Wang X."/>
            <person name="Zhang X.H."/>
        </authorList>
    </citation>
    <scope>NUCLEOTIDE SEQUENCE</scope>
    <source>
        <strain evidence="11">QT6D1</strain>
    </source>
</reference>
<dbReference type="CDD" id="cd06261">
    <property type="entry name" value="TM_PBP2"/>
    <property type="match status" value="1"/>
</dbReference>
<evidence type="ECO:0000313" key="13">
    <source>
        <dbReference type="Proteomes" id="UP000197092"/>
    </source>
</evidence>
<feature type="transmembrane region" description="Helical" evidence="9">
    <location>
        <begin position="63"/>
        <end position="83"/>
    </location>
</feature>
<evidence type="ECO:0000256" key="4">
    <source>
        <dbReference type="ARBA" id="ARBA00022475"/>
    </source>
</evidence>
<dbReference type="Pfam" id="PF00528">
    <property type="entry name" value="BPD_transp_1"/>
    <property type="match status" value="1"/>
</dbReference>
<feature type="transmembrane region" description="Helical" evidence="9">
    <location>
        <begin position="12"/>
        <end position="42"/>
    </location>
</feature>
<keyword evidence="5 9" id="KW-0812">Transmembrane</keyword>
<dbReference type="SUPFAM" id="SSF161098">
    <property type="entry name" value="MetI-like"/>
    <property type="match status" value="1"/>
</dbReference>
<evidence type="ECO:0000256" key="3">
    <source>
        <dbReference type="ARBA" id="ARBA00022448"/>
    </source>
</evidence>
<evidence type="ECO:0000256" key="5">
    <source>
        <dbReference type="ARBA" id="ARBA00022692"/>
    </source>
</evidence>
<dbReference type="GeneID" id="64085641"/>
<dbReference type="GO" id="GO:0022857">
    <property type="term" value="F:transmembrane transporter activity"/>
    <property type="evidence" value="ECO:0007669"/>
    <property type="project" value="InterPro"/>
</dbReference>
<feature type="domain" description="ABC transmembrane type-1" evidence="10">
    <location>
        <begin position="18"/>
        <end position="207"/>
    </location>
</feature>
<comment type="subcellular location">
    <subcellularLocation>
        <location evidence="1">Cell inner membrane</location>
        <topology evidence="1">Multi-pass membrane protein</topology>
    </subcellularLocation>
    <subcellularLocation>
        <location evidence="9">Cell membrane</location>
        <topology evidence="9">Multi-pass membrane protein</topology>
    </subcellularLocation>
</comment>
<dbReference type="Gene3D" id="1.10.3720.10">
    <property type="entry name" value="MetI-like"/>
    <property type="match status" value="1"/>
</dbReference>
<dbReference type="Proteomes" id="UP000279760">
    <property type="component" value="Chromosome 1"/>
</dbReference>
<gene>
    <name evidence="11" type="ORF">BSZ05_12355</name>
    <name evidence="12" type="ORF">ECB94_15285</name>
</gene>
<sequence length="223" mass="24296">MSSNEFVPYDLIVLLSGISVSLKVFLVSSLFGGLLGLGLALFRHYRFPLLSQLSVFVSEFLKNSPVLVQLFLIYFGLPIFLSMDMSAELAATITLTGNTAAFVSVIIVTAMAAVDKGQIEAARSFGISEMVILKKIITPQALLVAIAPLVGLAVNQLQVTSLVSVIGVMDITKVGAILNQRTWQPFIVWPVIGLTYFAMSMAISKLGRKLELYLRKHQTWSLA</sequence>
<dbReference type="EMBL" id="CP033577">
    <property type="protein sequence ID" value="AYV22520.1"/>
    <property type="molecule type" value="Genomic_DNA"/>
</dbReference>
<evidence type="ECO:0000256" key="9">
    <source>
        <dbReference type="RuleBase" id="RU363032"/>
    </source>
</evidence>
<keyword evidence="7 9" id="KW-1133">Transmembrane helix</keyword>
<dbReference type="InterPro" id="IPR010065">
    <property type="entry name" value="AA_ABC_transptr_permease_3TM"/>
</dbReference>
<evidence type="ECO:0000256" key="7">
    <source>
        <dbReference type="ARBA" id="ARBA00022989"/>
    </source>
</evidence>
<keyword evidence="8 9" id="KW-0472">Membrane</keyword>
<keyword evidence="4" id="KW-1003">Cell membrane</keyword>
<evidence type="ECO:0000256" key="8">
    <source>
        <dbReference type="ARBA" id="ARBA00023136"/>
    </source>
</evidence>
<organism evidence="12 14">
    <name type="scientific">Vibrio mediterranei</name>
    <dbReference type="NCBI Taxonomy" id="689"/>
    <lineage>
        <taxon>Bacteria</taxon>
        <taxon>Pseudomonadati</taxon>
        <taxon>Pseudomonadota</taxon>
        <taxon>Gammaproteobacteria</taxon>
        <taxon>Vibrionales</taxon>
        <taxon>Vibrionaceae</taxon>
        <taxon>Vibrio</taxon>
    </lineage>
</organism>
<dbReference type="PANTHER" id="PTHR30614">
    <property type="entry name" value="MEMBRANE COMPONENT OF AMINO ACID ABC TRANSPORTER"/>
    <property type="match status" value="1"/>
</dbReference>
<evidence type="ECO:0000313" key="12">
    <source>
        <dbReference type="EMBL" id="AYV22520.1"/>
    </source>
</evidence>
<keyword evidence="6" id="KW-0029">Amino-acid transport</keyword>
<dbReference type="GO" id="GO:0043190">
    <property type="term" value="C:ATP-binding cassette (ABC) transporter complex"/>
    <property type="evidence" value="ECO:0007669"/>
    <property type="project" value="InterPro"/>
</dbReference>
<dbReference type="GO" id="GO:0006865">
    <property type="term" value="P:amino acid transport"/>
    <property type="evidence" value="ECO:0007669"/>
    <property type="project" value="UniProtKB-KW"/>
</dbReference>
<dbReference type="EMBL" id="CP018308">
    <property type="protein sequence ID" value="ASI90503.1"/>
    <property type="molecule type" value="Genomic_DNA"/>
</dbReference>
<dbReference type="NCBIfam" id="TIGR01726">
    <property type="entry name" value="HEQRo_perm_3TM"/>
    <property type="match status" value="1"/>
</dbReference>
<name>A0A2C9PCT9_9VIBR</name>
<feature type="transmembrane region" description="Helical" evidence="9">
    <location>
        <begin position="186"/>
        <end position="206"/>
    </location>
</feature>
<dbReference type="InterPro" id="IPR043429">
    <property type="entry name" value="ArtM/GltK/GlnP/TcyL/YhdX-like"/>
</dbReference>
<dbReference type="AlphaFoldDB" id="A0A2C9PCT9"/>
<keyword evidence="3 9" id="KW-0813">Transport</keyword>
<dbReference type="PANTHER" id="PTHR30614:SF34">
    <property type="entry name" value="BLR6398 PROTEIN"/>
    <property type="match status" value="1"/>
</dbReference>
<dbReference type="InterPro" id="IPR000515">
    <property type="entry name" value="MetI-like"/>
</dbReference>
<evidence type="ECO:0000256" key="6">
    <source>
        <dbReference type="ARBA" id="ARBA00022970"/>
    </source>
</evidence>
<evidence type="ECO:0000259" key="10">
    <source>
        <dbReference type="PROSITE" id="PS50928"/>
    </source>
</evidence>
<reference evidence="13" key="1">
    <citation type="submission" date="2016-12" db="EMBL/GenBank/DDBJ databases">
        <title>Comparative genomic analysis reveals the diversity, evolution, and environmental adaptation strategies of the genus Vibrio.</title>
        <authorList>
            <person name="Lin H."/>
            <person name="Wang X."/>
            <person name="Zhang X.-H."/>
        </authorList>
    </citation>
    <scope>NUCLEOTIDE SEQUENCE [LARGE SCALE GENOMIC DNA]</scope>
    <source>
        <strain evidence="13">QT6D1</strain>
    </source>
</reference>
<feature type="transmembrane region" description="Helical" evidence="9">
    <location>
        <begin position="89"/>
        <end position="114"/>
    </location>
</feature>
<dbReference type="KEGG" id="vsh:BSZ05_12355"/>
<dbReference type="InterPro" id="IPR035906">
    <property type="entry name" value="MetI-like_sf"/>
</dbReference>
<dbReference type="RefSeq" id="WP_038228041.1">
    <property type="nucleotide sequence ID" value="NZ_CP018308.1"/>
</dbReference>
<comment type="similarity">
    <text evidence="2">Belongs to the binding-protein-dependent transport system permease family. HisMQ subfamily.</text>
</comment>